<dbReference type="GO" id="GO:0005930">
    <property type="term" value="C:axoneme"/>
    <property type="evidence" value="ECO:0007669"/>
    <property type="project" value="UniProtKB-SubCell"/>
</dbReference>
<dbReference type="GO" id="GO:0006913">
    <property type="term" value="P:nucleocytoplasmic transport"/>
    <property type="evidence" value="ECO:0007669"/>
    <property type="project" value="TreeGrafter"/>
</dbReference>
<proteinExistence type="predicted"/>
<dbReference type="InterPro" id="IPR001611">
    <property type="entry name" value="Leu-rich_rpt"/>
</dbReference>
<dbReference type="AlphaFoldDB" id="A0A8S1J3X1"/>
<evidence type="ECO:0000256" key="3">
    <source>
        <dbReference type="ARBA" id="ARBA00022614"/>
    </source>
</evidence>
<comment type="caution">
    <text evidence="5">The sequence shown here is derived from an EMBL/GenBank/DDBJ whole genome shotgun (WGS) entry which is preliminary data.</text>
</comment>
<dbReference type="GO" id="GO:0048471">
    <property type="term" value="C:perinuclear region of cytoplasm"/>
    <property type="evidence" value="ECO:0007669"/>
    <property type="project" value="TreeGrafter"/>
</dbReference>
<dbReference type="GO" id="GO:0005096">
    <property type="term" value="F:GTPase activator activity"/>
    <property type="evidence" value="ECO:0007669"/>
    <property type="project" value="UniProtKB-KW"/>
</dbReference>
<dbReference type="SUPFAM" id="SSF52047">
    <property type="entry name" value="RNI-like"/>
    <property type="match status" value="1"/>
</dbReference>
<keyword evidence="4" id="KW-0677">Repeat</keyword>
<dbReference type="EMBL" id="CAJHUC010000788">
    <property type="protein sequence ID" value="CAD7698210.1"/>
    <property type="molecule type" value="Genomic_DNA"/>
</dbReference>
<accession>A0A8S1J3X1</accession>
<protein>
    <submittedName>
        <fullName evidence="5">Uncharacterized protein</fullName>
    </submittedName>
</protein>
<dbReference type="GO" id="GO:0005634">
    <property type="term" value="C:nucleus"/>
    <property type="evidence" value="ECO:0007669"/>
    <property type="project" value="TreeGrafter"/>
</dbReference>
<evidence type="ECO:0000313" key="5">
    <source>
        <dbReference type="EMBL" id="CAD7698210.1"/>
    </source>
</evidence>
<keyword evidence="2" id="KW-0343">GTPase activation</keyword>
<dbReference type="OrthoDB" id="341587at2759"/>
<dbReference type="PANTHER" id="PTHR24113:SF12">
    <property type="entry name" value="RAN GTPASE-ACTIVATING PROTEIN 1"/>
    <property type="match status" value="1"/>
</dbReference>
<comment type="subcellular location">
    <subcellularLocation>
        <location evidence="1">Cytoplasm</location>
        <location evidence="1">Cytoskeleton</location>
        <location evidence="1">Cilium axoneme</location>
    </subcellularLocation>
</comment>
<dbReference type="Gene3D" id="3.80.10.10">
    <property type="entry name" value="Ribonuclease Inhibitor"/>
    <property type="match status" value="2"/>
</dbReference>
<gene>
    <name evidence="5" type="ORF">OSTQU699_LOCUS3571</name>
</gene>
<name>A0A8S1J3X1_9CHLO</name>
<dbReference type="InterPro" id="IPR032675">
    <property type="entry name" value="LRR_dom_sf"/>
</dbReference>
<dbReference type="GO" id="GO:0031267">
    <property type="term" value="F:small GTPase binding"/>
    <property type="evidence" value="ECO:0007669"/>
    <property type="project" value="TreeGrafter"/>
</dbReference>
<dbReference type="InterPro" id="IPR027038">
    <property type="entry name" value="RanGap"/>
</dbReference>
<organism evidence="5 6">
    <name type="scientific">Ostreobium quekettii</name>
    <dbReference type="NCBI Taxonomy" id="121088"/>
    <lineage>
        <taxon>Eukaryota</taxon>
        <taxon>Viridiplantae</taxon>
        <taxon>Chlorophyta</taxon>
        <taxon>core chlorophytes</taxon>
        <taxon>Ulvophyceae</taxon>
        <taxon>TCBD clade</taxon>
        <taxon>Bryopsidales</taxon>
        <taxon>Ostreobineae</taxon>
        <taxon>Ostreobiaceae</taxon>
        <taxon>Ostreobium</taxon>
    </lineage>
</organism>
<evidence type="ECO:0000256" key="2">
    <source>
        <dbReference type="ARBA" id="ARBA00022468"/>
    </source>
</evidence>
<evidence type="ECO:0000256" key="1">
    <source>
        <dbReference type="ARBA" id="ARBA00004430"/>
    </source>
</evidence>
<keyword evidence="3" id="KW-0433">Leucine-rich repeat</keyword>
<keyword evidence="6" id="KW-1185">Reference proteome</keyword>
<dbReference type="PANTHER" id="PTHR24113">
    <property type="entry name" value="RAN GTPASE-ACTIVATING PROTEIN 1"/>
    <property type="match status" value="1"/>
</dbReference>
<dbReference type="SMART" id="SM00368">
    <property type="entry name" value="LRR_RI"/>
    <property type="match status" value="6"/>
</dbReference>
<evidence type="ECO:0000256" key="4">
    <source>
        <dbReference type="ARBA" id="ARBA00022737"/>
    </source>
</evidence>
<dbReference type="Proteomes" id="UP000708148">
    <property type="component" value="Unassembled WGS sequence"/>
</dbReference>
<reference evidence="5" key="1">
    <citation type="submission" date="2020-12" db="EMBL/GenBank/DDBJ databases">
        <authorList>
            <person name="Iha C."/>
        </authorList>
    </citation>
    <scope>NUCLEOTIDE SEQUENCE</scope>
</reference>
<dbReference type="GO" id="GO:0005829">
    <property type="term" value="C:cytosol"/>
    <property type="evidence" value="ECO:0007669"/>
    <property type="project" value="TreeGrafter"/>
</dbReference>
<evidence type="ECO:0000313" key="6">
    <source>
        <dbReference type="Proteomes" id="UP000708148"/>
    </source>
</evidence>
<dbReference type="Pfam" id="PF13516">
    <property type="entry name" value="LRR_6"/>
    <property type="match status" value="5"/>
</dbReference>
<sequence length="482" mass="52373">MLSCMQAFSDQFRSRHPVLAHVVSVLAVELPHAILLLDVATDVALSMTLFKRGLTLLAVLSTAFMALQYPVIGWAKSGSWKEMWWRPFQVIYFDLKTSLYGLCNALRVAVTAPCSASVYTSLDDGLRIAVLGDEKHATFSLVSQPLYVNPVEQQSEIREMDRRNKAMAWTFFRGAIELIMESFPQLLLQVWMFFNVRGVVSQRQLGVAFAASAFSIAWNGTKVYVFKRRGGFGWAKLVRFLWCQDTRLPLVGAHNGVVSELTIDKMEDGDRRYLPNLCSLLSRTPALRVLNVMSSDIGDAGAAMLAGALAGHPGIEVLDVQGNQIGDGGAGQLARLLRDCRSLSALDVSWNRITAGGFLRIADALSAERGAPLAVLNAAGNALGAEGAGMLAWALRHNGRLREVNLRRNDVGDEGAAKLADAIAASPSLRAVDLRQNGIGDAGAASLGQAIERSEGFLAADLRGNEVSEAVRKELTRKIKLY</sequence>